<sequence length="48" mass="5659">MKIINNILFCLFLLVLNSYNSNNNDPLNKNNTQQYKGRKKCDLDKQEP</sequence>
<dbReference type="EMBL" id="CP001440">
    <property type="protein sequence ID" value="ACN53056.1"/>
    <property type="molecule type" value="Genomic_DNA"/>
</dbReference>
<dbReference type="Proteomes" id="UP000006163">
    <property type="component" value="Plasmid VS116_lp28-3"/>
</dbReference>
<feature type="region of interest" description="Disordered" evidence="1">
    <location>
        <begin position="23"/>
        <end position="48"/>
    </location>
</feature>
<evidence type="ECO:0000313" key="3">
    <source>
        <dbReference type="Proteomes" id="UP000006163"/>
    </source>
</evidence>
<gene>
    <name evidence="2" type="ORF">BVAVS116_H0071</name>
</gene>
<organism evidence="2 3">
    <name type="scientific">Borreliella valaisiana VS116</name>
    <dbReference type="NCBI Taxonomy" id="445987"/>
    <lineage>
        <taxon>Bacteria</taxon>
        <taxon>Pseudomonadati</taxon>
        <taxon>Spirochaetota</taxon>
        <taxon>Spirochaetia</taxon>
        <taxon>Spirochaetales</taxon>
        <taxon>Borreliaceae</taxon>
        <taxon>Borreliella</taxon>
    </lineage>
</organism>
<keyword evidence="2" id="KW-0614">Plasmid</keyword>
<dbReference type="AlphaFoldDB" id="C0R8Y6"/>
<geneLocation type="plasmid" evidence="2 3">
    <name>VS116_lp28-3</name>
</geneLocation>
<protein>
    <submittedName>
        <fullName evidence="2">Uncharacterized protein</fullName>
    </submittedName>
</protein>
<evidence type="ECO:0000313" key="2">
    <source>
        <dbReference type="EMBL" id="ACN53056.1"/>
    </source>
</evidence>
<accession>C0R8Y6</accession>
<proteinExistence type="predicted"/>
<name>C0R8Y6_BORVA</name>
<evidence type="ECO:0000256" key="1">
    <source>
        <dbReference type="SAM" id="MobiDB-lite"/>
    </source>
</evidence>
<dbReference type="HOGENOM" id="CLU_213687_0_0_12"/>
<keyword evidence="3" id="KW-1185">Reference proteome</keyword>
<reference evidence="2 3" key="1">
    <citation type="journal article" date="2012" name="J. Bacteriol.">
        <title>Whole-Genome Sequences of Borrelia bissettii, Borrelia valaisiana, and Borrelia spielmanii.</title>
        <authorList>
            <person name="Schutzer S.E."/>
            <person name="Fraser-Liggett C.M."/>
            <person name="Qiu W.G."/>
            <person name="Kraiczy P."/>
            <person name="Mongodin E.F."/>
            <person name="Dunn J.J."/>
            <person name="Luft B.J."/>
            <person name="Casjens S.R."/>
        </authorList>
    </citation>
    <scope>NUCLEOTIDE SEQUENCE [LARGE SCALE GENOMIC DNA]</scope>
    <source>
        <strain evidence="2 3">VS116</strain>
        <plasmid evidence="2">VS116_lp28-3</plasmid>
    </source>
</reference>